<feature type="domain" description="BHLH" evidence="3">
    <location>
        <begin position="233"/>
        <end position="320"/>
    </location>
</feature>
<dbReference type="SUPFAM" id="SSF47459">
    <property type="entry name" value="HLH, helix-loop-helix DNA-binding domain"/>
    <property type="match status" value="1"/>
</dbReference>
<dbReference type="OrthoDB" id="2133190at2759"/>
<feature type="coiled-coil region" evidence="1">
    <location>
        <begin position="317"/>
        <end position="344"/>
    </location>
</feature>
<dbReference type="InterPro" id="IPR036638">
    <property type="entry name" value="HLH_DNA-bd_sf"/>
</dbReference>
<evidence type="ECO:0000313" key="4">
    <source>
        <dbReference type="EMBL" id="EKG09381.1"/>
    </source>
</evidence>
<dbReference type="EMBL" id="AHHD01000701">
    <property type="protein sequence ID" value="EKG09381.1"/>
    <property type="molecule type" value="Genomic_DNA"/>
</dbReference>
<feature type="compositionally biased region" description="Polar residues" evidence="2">
    <location>
        <begin position="186"/>
        <end position="198"/>
    </location>
</feature>
<accession>K2QHV2</accession>
<dbReference type="HOGENOM" id="CLU_744095_0_0_1"/>
<feature type="compositionally biased region" description="Low complexity" evidence="2">
    <location>
        <begin position="205"/>
        <end position="217"/>
    </location>
</feature>
<gene>
    <name evidence="4" type="ORF">MPH_13597</name>
</gene>
<evidence type="ECO:0000259" key="3">
    <source>
        <dbReference type="PROSITE" id="PS50888"/>
    </source>
</evidence>
<evidence type="ECO:0000313" key="5">
    <source>
        <dbReference type="Proteomes" id="UP000007129"/>
    </source>
</evidence>
<keyword evidence="1" id="KW-0175">Coiled coil</keyword>
<feature type="compositionally biased region" description="Basic residues" evidence="2">
    <location>
        <begin position="170"/>
        <end position="183"/>
    </location>
</feature>
<dbReference type="STRING" id="1126212.K2QHV2"/>
<reference evidence="4 5" key="1">
    <citation type="journal article" date="2012" name="BMC Genomics">
        <title>Tools to kill: Genome of one of the most destructive plant pathogenic fungi Macrophomina phaseolina.</title>
        <authorList>
            <person name="Islam M.S."/>
            <person name="Haque M.S."/>
            <person name="Islam M.M."/>
            <person name="Emdad E.M."/>
            <person name="Halim A."/>
            <person name="Hossen Q.M.M."/>
            <person name="Hossain M.Z."/>
            <person name="Ahmed B."/>
            <person name="Rahim S."/>
            <person name="Rahman M.S."/>
            <person name="Alam M.M."/>
            <person name="Hou S."/>
            <person name="Wan X."/>
            <person name="Saito J.A."/>
            <person name="Alam M."/>
        </authorList>
    </citation>
    <scope>NUCLEOTIDE SEQUENCE [LARGE SCALE GENOMIC DNA]</scope>
    <source>
        <strain evidence="4 5">MS6</strain>
    </source>
</reference>
<dbReference type="InterPro" id="IPR011598">
    <property type="entry name" value="bHLH_dom"/>
</dbReference>
<dbReference type="InParanoid" id="K2QHV2"/>
<protein>
    <recommendedName>
        <fullName evidence="3">BHLH domain-containing protein</fullName>
    </recommendedName>
</protein>
<evidence type="ECO:0000256" key="1">
    <source>
        <dbReference type="SAM" id="Coils"/>
    </source>
</evidence>
<dbReference type="Pfam" id="PF00010">
    <property type="entry name" value="HLH"/>
    <property type="match status" value="1"/>
</dbReference>
<sequence>MDMDSVFNMEDYQSSPNNRPLASLYLPSHNAQYFDWDESLELTGETGAGRAGSMLHLISPTSEDCNANISKYLSELGCTPSITPNRLNWFHELTLVQPVEPESMQEQFWQGEGKKLHHIPPQVSLPSSRGSSSSSSILNPSPTATDTNTTTTTVATDTKIAAASSSTAHYNRRSARLSQRKRRSNNDGLQGNQLTKPTVSRPGRSTTTSSSNSATSSPIEGFVPIEFAVGPRVGRVPHKTIEKKYREGMKAMFERLHRAVPVVKNNNKISQYYGDDGKDDDGDNNEFVSADGMSSAASGSPARLTKADIIARAIEYIQEIELENGRMQERYDCAVEENEKLKRAALELECGLRVPRGCCLSVPIDNECYGDC</sequence>
<dbReference type="VEuPathDB" id="FungiDB:MPH_13597"/>
<organism evidence="4 5">
    <name type="scientific">Macrophomina phaseolina (strain MS6)</name>
    <name type="common">Charcoal rot fungus</name>
    <dbReference type="NCBI Taxonomy" id="1126212"/>
    <lineage>
        <taxon>Eukaryota</taxon>
        <taxon>Fungi</taxon>
        <taxon>Dikarya</taxon>
        <taxon>Ascomycota</taxon>
        <taxon>Pezizomycotina</taxon>
        <taxon>Dothideomycetes</taxon>
        <taxon>Dothideomycetes incertae sedis</taxon>
        <taxon>Botryosphaeriales</taxon>
        <taxon>Botryosphaeriaceae</taxon>
        <taxon>Macrophomina</taxon>
    </lineage>
</organism>
<dbReference type="AlphaFoldDB" id="K2QHV2"/>
<feature type="compositionally biased region" description="Low complexity" evidence="2">
    <location>
        <begin position="124"/>
        <end position="163"/>
    </location>
</feature>
<dbReference type="GO" id="GO:0046983">
    <property type="term" value="F:protein dimerization activity"/>
    <property type="evidence" value="ECO:0007669"/>
    <property type="project" value="InterPro"/>
</dbReference>
<evidence type="ECO:0000256" key="2">
    <source>
        <dbReference type="SAM" id="MobiDB-lite"/>
    </source>
</evidence>
<proteinExistence type="predicted"/>
<dbReference type="Gene3D" id="4.10.280.10">
    <property type="entry name" value="Helix-loop-helix DNA-binding domain"/>
    <property type="match status" value="1"/>
</dbReference>
<dbReference type="PANTHER" id="PTHR47336:SF2">
    <property type="entry name" value="TRANSCRIPTION FACTOR HMS1-RELATED"/>
    <property type="match status" value="1"/>
</dbReference>
<dbReference type="SMART" id="SM00353">
    <property type="entry name" value="HLH"/>
    <property type="match status" value="1"/>
</dbReference>
<dbReference type="PANTHER" id="PTHR47336">
    <property type="entry name" value="TRANSCRIPTION FACTOR HMS1-RELATED"/>
    <property type="match status" value="1"/>
</dbReference>
<dbReference type="PROSITE" id="PS50888">
    <property type="entry name" value="BHLH"/>
    <property type="match status" value="1"/>
</dbReference>
<name>K2QHV2_MACPH</name>
<dbReference type="InterPro" id="IPR052099">
    <property type="entry name" value="Regulatory_TF_Diverse"/>
</dbReference>
<dbReference type="Proteomes" id="UP000007129">
    <property type="component" value="Unassembled WGS sequence"/>
</dbReference>
<comment type="caution">
    <text evidence="4">The sequence shown here is derived from an EMBL/GenBank/DDBJ whole genome shotgun (WGS) entry which is preliminary data.</text>
</comment>
<feature type="region of interest" description="Disordered" evidence="2">
    <location>
        <begin position="104"/>
        <end position="218"/>
    </location>
</feature>